<dbReference type="GeneID" id="5000466"/>
<name>A4RTJ0_OSTLU</name>
<dbReference type="HOGENOM" id="CLU_096624_1_0_1"/>
<evidence type="ECO:0000313" key="2">
    <source>
        <dbReference type="Proteomes" id="UP000001568"/>
    </source>
</evidence>
<dbReference type="STRING" id="436017.A4RTJ0"/>
<dbReference type="Gramene" id="ABO94599">
    <property type="protein sequence ID" value="ABO94599"/>
    <property type="gene ID" value="OSTLU_29864"/>
</dbReference>
<dbReference type="Proteomes" id="UP000001568">
    <property type="component" value="Chromosome 2"/>
</dbReference>
<accession>A4RTJ0</accession>
<evidence type="ECO:0008006" key="3">
    <source>
        <dbReference type="Google" id="ProtNLM"/>
    </source>
</evidence>
<keyword evidence="2" id="KW-1185">Reference proteome</keyword>
<dbReference type="AlphaFoldDB" id="A4RTJ0"/>
<proteinExistence type="predicted"/>
<dbReference type="InterPro" id="IPR018790">
    <property type="entry name" value="DUF2358"/>
</dbReference>
<organism evidence="1 2">
    <name type="scientific">Ostreococcus lucimarinus (strain CCE9901)</name>
    <dbReference type="NCBI Taxonomy" id="436017"/>
    <lineage>
        <taxon>Eukaryota</taxon>
        <taxon>Viridiplantae</taxon>
        <taxon>Chlorophyta</taxon>
        <taxon>Mamiellophyceae</taxon>
        <taxon>Mamiellales</taxon>
        <taxon>Bathycoccaceae</taxon>
        <taxon>Ostreococcus</taxon>
    </lineage>
</organism>
<dbReference type="EMBL" id="CP000582">
    <property type="protein sequence ID" value="ABO94599.1"/>
    <property type="molecule type" value="Genomic_DNA"/>
</dbReference>
<dbReference type="InterPro" id="IPR032710">
    <property type="entry name" value="NTF2-like_dom_sf"/>
</dbReference>
<dbReference type="OMA" id="PPYEGHI"/>
<dbReference type="OrthoDB" id="498424at2759"/>
<evidence type="ECO:0000313" key="1">
    <source>
        <dbReference type="EMBL" id="ABO94599.1"/>
    </source>
</evidence>
<dbReference type="PANTHER" id="PTHR34123">
    <property type="entry name" value="OS04G0578200 PROTEIN"/>
    <property type="match status" value="1"/>
</dbReference>
<dbReference type="Pfam" id="PF10184">
    <property type="entry name" value="DUF2358"/>
    <property type="match status" value="1"/>
</dbReference>
<dbReference type="KEGG" id="olu:OSTLU_29864"/>
<protein>
    <recommendedName>
        <fullName evidence="3">SnoaL-like domain-containing protein</fullName>
    </recommendedName>
</protein>
<dbReference type="PANTHER" id="PTHR34123:SF3">
    <property type="entry name" value="SNOAL-LIKE DOMAIN-CONTAINING PROTEIN"/>
    <property type="match status" value="1"/>
</dbReference>
<reference evidence="1 2" key="1">
    <citation type="journal article" date="2007" name="Proc. Natl. Acad. Sci. U.S.A.">
        <title>The tiny eukaryote Ostreococcus provides genomic insights into the paradox of plankton speciation.</title>
        <authorList>
            <person name="Palenik B."/>
            <person name="Grimwood J."/>
            <person name="Aerts A."/>
            <person name="Rouze P."/>
            <person name="Salamov A."/>
            <person name="Putnam N."/>
            <person name="Dupont C."/>
            <person name="Jorgensen R."/>
            <person name="Derelle E."/>
            <person name="Rombauts S."/>
            <person name="Zhou K."/>
            <person name="Otillar R."/>
            <person name="Merchant S.S."/>
            <person name="Podell S."/>
            <person name="Gaasterland T."/>
            <person name="Napoli C."/>
            <person name="Gendler K."/>
            <person name="Manuell A."/>
            <person name="Tai V."/>
            <person name="Vallon O."/>
            <person name="Piganeau G."/>
            <person name="Jancek S."/>
            <person name="Heijde M."/>
            <person name="Jabbari K."/>
            <person name="Bowler C."/>
            <person name="Lohr M."/>
            <person name="Robbens S."/>
            <person name="Werner G."/>
            <person name="Dubchak I."/>
            <person name="Pazour G.J."/>
            <person name="Ren Q."/>
            <person name="Paulsen I."/>
            <person name="Delwiche C."/>
            <person name="Schmutz J."/>
            <person name="Rokhsar D."/>
            <person name="Van de Peer Y."/>
            <person name="Moreau H."/>
            <person name="Grigoriev I.V."/>
        </authorList>
    </citation>
    <scope>NUCLEOTIDE SEQUENCE [LARGE SCALE GENOMIC DNA]</scope>
    <source>
        <strain evidence="1 2">CCE9901</strain>
    </source>
</reference>
<dbReference type="eggNOG" id="ENOG502S5BV">
    <property type="taxonomic scope" value="Eukaryota"/>
</dbReference>
<dbReference type="RefSeq" id="XP_001416306.1">
    <property type="nucleotide sequence ID" value="XM_001416269.1"/>
</dbReference>
<sequence>MATLREDVATRQYFVTGELTEAIFARDCRFVDPTTDVRGLERYLRAVRALFDERRSSVRLIGDLRLVDATTIEGDYRAEGYLKLPWNPRVPPYEGHITWKLRPNDGSADAGLIVEQRQTWSISGGEALRETFTPGR</sequence>
<gene>
    <name evidence="1" type="ORF">OSTLU_29864</name>
</gene>
<dbReference type="SUPFAM" id="SSF54427">
    <property type="entry name" value="NTF2-like"/>
    <property type="match status" value="1"/>
</dbReference>